<evidence type="ECO:0000313" key="4">
    <source>
        <dbReference type="Proteomes" id="UP000639772"/>
    </source>
</evidence>
<sequence length="124" mass="13924">MELNSFQLNFFQKNINEHLRCNPEKTFVPFTAVKEGHQNKRRKKKAALCYTNQSSELSSEAYPLVASVGEAVAVVAPASSSPPCRLLPYFEELGMIDRTKLPKILALTWPLLGRGLPFFSSLRP</sequence>
<dbReference type="EMBL" id="JADCNM010000006">
    <property type="protein sequence ID" value="KAG0478742.1"/>
    <property type="molecule type" value="Genomic_DNA"/>
</dbReference>
<evidence type="ECO:0000313" key="1">
    <source>
        <dbReference type="EMBL" id="KAG0477062.1"/>
    </source>
</evidence>
<reference evidence="3 4" key="1">
    <citation type="journal article" date="2020" name="Nat. Food">
        <title>A phased Vanilla planifolia genome enables genetic improvement of flavour and production.</title>
        <authorList>
            <person name="Hasing T."/>
            <person name="Tang H."/>
            <person name="Brym M."/>
            <person name="Khazi F."/>
            <person name="Huang T."/>
            <person name="Chambers A.H."/>
        </authorList>
    </citation>
    <scope>NUCLEOTIDE SEQUENCE [LARGE SCALE GENOMIC DNA]</scope>
    <source>
        <tissue evidence="2">Leaf</tissue>
    </source>
</reference>
<comment type="caution">
    <text evidence="2">The sequence shown here is derived from an EMBL/GenBank/DDBJ whole genome shotgun (WGS) entry which is preliminary data.</text>
</comment>
<dbReference type="EMBL" id="JADCNL010000006">
    <property type="protein sequence ID" value="KAG0477062.1"/>
    <property type="molecule type" value="Genomic_DNA"/>
</dbReference>
<organism evidence="2 4">
    <name type="scientific">Vanilla planifolia</name>
    <name type="common">Vanilla</name>
    <dbReference type="NCBI Taxonomy" id="51239"/>
    <lineage>
        <taxon>Eukaryota</taxon>
        <taxon>Viridiplantae</taxon>
        <taxon>Streptophyta</taxon>
        <taxon>Embryophyta</taxon>
        <taxon>Tracheophyta</taxon>
        <taxon>Spermatophyta</taxon>
        <taxon>Magnoliopsida</taxon>
        <taxon>Liliopsida</taxon>
        <taxon>Asparagales</taxon>
        <taxon>Orchidaceae</taxon>
        <taxon>Vanilloideae</taxon>
        <taxon>Vanilleae</taxon>
        <taxon>Vanilla</taxon>
    </lineage>
</organism>
<name>A0A835R204_VANPL</name>
<evidence type="ECO:0000313" key="2">
    <source>
        <dbReference type="EMBL" id="KAG0478742.1"/>
    </source>
</evidence>
<gene>
    <name evidence="2" type="ORF">HPP92_013461</name>
    <name evidence="1" type="ORF">HPP92_013903</name>
</gene>
<evidence type="ECO:0000313" key="3">
    <source>
        <dbReference type="Proteomes" id="UP000636800"/>
    </source>
</evidence>
<dbReference type="AlphaFoldDB" id="A0A835R204"/>
<accession>A0A835R204</accession>
<dbReference type="Proteomes" id="UP000639772">
    <property type="component" value="Chromosome 6"/>
</dbReference>
<keyword evidence="3" id="KW-1185">Reference proteome</keyword>
<proteinExistence type="predicted"/>
<protein>
    <submittedName>
        <fullName evidence="2">Uncharacterized protein</fullName>
    </submittedName>
</protein>
<dbReference type="Proteomes" id="UP000636800">
    <property type="component" value="Chromosome 6"/>
</dbReference>